<sequence length="74" mass="8244">MIRKNILQFFTGPLESICSFAIATSTHVYRRSISLSKSSCCFSTRTIGVNIRAVKSILIHFLGIRILFTGLLGH</sequence>
<evidence type="ECO:0000313" key="1">
    <source>
        <dbReference type="EMBL" id="ABT15678.1"/>
    </source>
</evidence>
<dbReference type="RefSeq" id="YP_001426025.1">
    <property type="nucleotide sequence ID" value="NC_008603.1"/>
</dbReference>
<accession>A7J797</accession>
<dbReference type="GeneID" id="5469799"/>
<reference evidence="1 2" key="1">
    <citation type="journal article" date="2007" name="Virology">
        <title>Sequence and annotation of the 314-kb MT325 and the 321-kb FR483 viruses that infect Chlorella Pbi.</title>
        <authorList>
            <person name="Fitzgerald L.A."/>
            <person name="Graves M.V."/>
            <person name="Li X."/>
            <person name="Feldblyum T."/>
            <person name="Hartigan J."/>
            <person name="Van Etten J.L."/>
        </authorList>
    </citation>
    <scope>NUCLEOTIDE SEQUENCE [LARGE SCALE GENOMIC DNA]</scope>
    <source>
        <strain evidence="1 2">FR483</strain>
    </source>
</reference>
<gene>
    <name evidence="1" type="primary">n393L</name>
    <name evidence="1" type="ORF">FR483_n393L</name>
</gene>
<organism evidence="1 2">
    <name type="scientific">Paramecium bursaria Chlorella virus FR483</name>
    <name type="common">PBCV-FR483</name>
    <dbReference type="NCBI Taxonomy" id="399781"/>
    <lineage>
        <taxon>Viruses</taxon>
        <taxon>Varidnaviria</taxon>
        <taxon>Bamfordvirae</taxon>
        <taxon>Nucleocytoviricota</taxon>
        <taxon>Megaviricetes</taxon>
        <taxon>Algavirales</taxon>
        <taxon>Phycodnaviridae</taxon>
        <taxon>Chlorovirus</taxon>
        <taxon>Chlorovirus conductrix</taxon>
        <taxon>Paramecium bursaria Chlorella virus A1</taxon>
    </lineage>
</organism>
<dbReference type="Proteomes" id="UP000204095">
    <property type="component" value="Segment"/>
</dbReference>
<evidence type="ECO:0000313" key="2">
    <source>
        <dbReference type="Proteomes" id="UP000204095"/>
    </source>
</evidence>
<protein>
    <submittedName>
        <fullName evidence="1">Uncharacterized protein n393L</fullName>
    </submittedName>
</protein>
<dbReference type="EMBL" id="DQ890022">
    <property type="protein sequence ID" value="ABT15678.1"/>
    <property type="molecule type" value="Genomic_DNA"/>
</dbReference>
<name>A7J797_PBCVF</name>
<proteinExistence type="predicted"/>
<dbReference type="KEGG" id="vg:5469799"/>
<organismHost>
    <name type="scientific">Paramecium bursaria</name>
    <dbReference type="NCBI Taxonomy" id="74790"/>
</organismHost>